<evidence type="ECO:0000256" key="1">
    <source>
        <dbReference type="ARBA" id="ARBA00006484"/>
    </source>
</evidence>
<dbReference type="InterPro" id="IPR036291">
    <property type="entry name" value="NAD(P)-bd_dom_sf"/>
</dbReference>
<comment type="caution">
    <text evidence="3">The sequence shown here is derived from an EMBL/GenBank/DDBJ whole genome shotgun (WGS) entry which is preliminary data.</text>
</comment>
<dbReference type="GO" id="GO:0016491">
    <property type="term" value="F:oxidoreductase activity"/>
    <property type="evidence" value="ECO:0007669"/>
    <property type="project" value="UniProtKB-KW"/>
</dbReference>
<accession>A0A2T2WKT4</accession>
<dbReference type="PANTHER" id="PTHR43943:SF17">
    <property type="entry name" value="3-PHENYLPROPIONATE-DIHYDRODIOL_CINNAMIC ACID-DIHYDRODIOL DEHYDROGENASE"/>
    <property type="match status" value="1"/>
</dbReference>
<evidence type="ECO:0000256" key="2">
    <source>
        <dbReference type="ARBA" id="ARBA00023002"/>
    </source>
</evidence>
<organism evidence="3 4">
    <name type="scientific">Sulfobacillus acidophilus</name>
    <dbReference type="NCBI Taxonomy" id="53633"/>
    <lineage>
        <taxon>Bacteria</taxon>
        <taxon>Bacillati</taxon>
        <taxon>Bacillota</taxon>
        <taxon>Clostridia</taxon>
        <taxon>Eubacteriales</taxon>
        <taxon>Clostridiales Family XVII. Incertae Sedis</taxon>
        <taxon>Sulfobacillus</taxon>
    </lineage>
</organism>
<gene>
    <name evidence="3" type="ORF">C7B45_05150</name>
</gene>
<evidence type="ECO:0000313" key="4">
    <source>
        <dbReference type="Proteomes" id="UP000241848"/>
    </source>
</evidence>
<keyword evidence="2" id="KW-0560">Oxidoreductase</keyword>
<evidence type="ECO:0000313" key="3">
    <source>
        <dbReference type="EMBL" id="PSR22859.1"/>
    </source>
</evidence>
<dbReference type="InterPro" id="IPR002347">
    <property type="entry name" value="SDR_fam"/>
</dbReference>
<dbReference type="Proteomes" id="UP000241848">
    <property type="component" value="Unassembled WGS sequence"/>
</dbReference>
<name>A0A2T2WKT4_9FIRM</name>
<dbReference type="Pfam" id="PF13561">
    <property type="entry name" value="adh_short_C2"/>
    <property type="match status" value="1"/>
</dbReference>
<comment type="similarity">
    <text evidence="1">Belongs to the short-chain dehydrogenases/reductases (SDR) family.</text>
</comment>
<dbReference type="EMBL" id="PXYV01000011">
    <property type="protein sequence ID" value="PSR22859.1"/>
    <property type="molecule type" value="Genomic_DNA"/>
</dbReference>
<sequence>MDLGVKGKTYLLIAASRGLGRAVADVLGQEGAQVFVTSRSPGHDAILDTGDVKSRQNFVQSVAGRHFDGIFVNTGGPRAGGVMDLSDQDWEQAFQQLLMGPIYLLRQLLPQVQPGGSVLLNASSSIREPIAHLALSNVMRAGLHALAKTLVDELAPRDIRVNMIVPGRIDTERVRELDKLAAQRAGISTERVREQAIAKIPAGRYGNPLEFGRLAAFLLSPSASYLNGSCYWVDGGQSRSL</sequence>
<dbReference type="PRINTS" id="PR00081">
    <property type="entry name" value="GDHRDH"/>
</dbReference>
<dbReference type="PANTHER" id="PTHR43943">
    <property type="entry name" value="DEHYDROGENASE/REDUCTASE (SDR FAMILY) MEMBER 4"/>
    <property type="match status" value="1"/>
</dbReference>
<proteinExistence type="inferred from homology"/>
<dbReference type="AlphaFoldDB" id="A0A2T2WKT4"/>
<dbReference type="Gene3D" id="3.40.50.720">
    <property type="entry name" value="NAD(P)-binding Rossmann-like Domain"/>
    <property type="match status" value="1"/>
</dbReference>
<protein>
    <submittedName>
        <fullName evidence="3">Short-chain dehydrogenase</fullName>
    </submittedName>
</protein>
<dbReference type="SUPFAM" id="SSF51735">
    <property type="entry name" value="NAD(P)-binding Rossmann-fold domains"/>
    <property type="match status" value="1"/>
</dbReference>
<reference evidence="3 4" key="1">
    <citation type="journal article" date="2014" name="BMC Genomics">
        <title>Comparison of environmental and isolate Sulfobacillus genomes reveals diverse carbon, sulfur, nitrogen, and hydrogen metabolisms.</title>
        <authorList>
            <person name="Justice N.B."/>
            <person name="Norman A."/>
            <person name="Brown C.T."/>
            <person name="Singh A."/>
            <person name="Thomas B.C."/>
            <person name="Banfield J.F."/>
        </authorList>
    </citation>
    <scope>NUCLEOTIDE SEQUENCE [LARGE SCALE GENOMIC DNA]</scope>
    <source>
        <strain evidence="3">AMDSBA3</strain>
    </source>
</reference>